<evidence type="ECO:0000313" key="2">
    <source>
        <dbReference type="EMBL" id="SNS09000.1"/>
    </source>
</evidence>
<dbReference type="Pfam" id="PF13302">
    <property type="entry name" value="Acetyltransf_3"/>
    <property type="match status" value="1"/>
</dbReference>
<dbReference type="InterPro" id="IPR016181">
    <property type="entry name" value="Acyl_CoA_acyltransferase"/>
</dbReference>
<keyword evidence="2" id="KW-0808">Transferase</keyword>
<protein>
    <submittedName>
        <fullName evidence="2">Protein N-acetyltransferase, RimJ/RimL family</fullName>
    </submittedName>
</protein>
<dbReference type="PANTHER" id="PTHR43792">
    <property type="entry name" value="GNAT FAMILY, PUTATIVE (AFU_ORTHOLOGUE AFUA_3G00765)-RELATED-RELATED"/>
    <property type="match status" value="1"/>
</dbReference>
<evidence type="ECO:0000313" key="3">
    <source>
        <dbReference type="Proteomes" id="UP000198281"/>
    </source>
</evidence>
<organism evidence="2 3">
    <name type="scientific">Edaphosphingomonas laterariae</name>
    <dbReference type="NCBI Taxonomy" id="861865"/>
    <lineage>
        <taxon>Bacteria</taxon>
        <taxon>Pseudomonadati</taxon>
        <taxon>Pseudomonadota</taxon>
        <taxon>Alphaproteobacteria</taxon>
        <taxon>Sphingomonadales</taxon>
        <taxon>Rhizorhabdaceae</taxon>
        <taxon>Edaphosphingomonas</taxon>
    </lineage>
</organism>
<keyword evidence="3" id="KW-1185">Reference proteome</keyword>
<evidence type="ECO:0000259" key="1">
    <source>
        <dbReference type="PROSITE" id="PS51186"/>
    </source>
</evidence>
<dbReference type="EMBL" id="FZOS01000001">
    <property type="protein sequence ID" value="SNS09000.1"/>
    <property type="molecule type" value="Genomic_DNA"/>
</dbReference>
<dbReference type="AlphaFoldDB" id="A0A239BLZ8"/>
<dbReference type="PANTHER" id="PTHR43792:SF1">
    <property type="entry name" value="N-ACETYLTRANSFERASE DOMAIN-CONTAINING PROTEIN"/>
    <property type="match status" value="1"/>
</dbReference>
<proteinExistence type="predicted"/>
<dbReference type="GO" id="GO:0016747">
    <property type="term" value="F:acyltransferase activity, transferring groups other than amino-acyl groups"/>
    <property type="evidence" value="ECO:0007669"/>
    <property type="project" value="InterPro"/>
</dbReference>
<accession>A0A239BLZ8</accession>
<dbReference type="Gene3D" id="3.40.630.30">
    <property type="match status" value="1"/>
</dbReference>
<dbReference type="InterPro" id="IPR000182">
    <property type="entry name" value="GNAT_dom"/>
</dbReference>
<dbReference type="RefSeq" id="WP_179220661.1">
    <property type="nucleotide sequence ID" value="NZ_FZOS01000001.1"/>
</dbReference>
<dbReference type="PROSITE" id="PS51186">
    <property type="entry name" value="GNAT"/>
    <property type="match status" value="1"/>
</dbReference>
<name>A0A239BLZ8_9SPHN</name>
<dbReference type="InterPro" id="IPR051531">
    <property type="entry name" value="N-acetyltransferase"/>
</dbReference>
<gene>
    <name evidence="2" type="ORF">SAMN06295912_101277</name>
</gene>
<reference evidence="3" key="1">
    <citation type="submission" date="2017-06" db="EMBL/GenBank/DDBJ databases">
        <authorList>
            <person name="Varghese N."/>
            <person name="Submissions S."/>
        </authorList>
    </citation>
    <scope>NUCLEOTIDE SEQUENCE [LARGE SCALE GENOMIC DNA]</scope>
    <source>
        <strain evidence="3">LNB2</strain>
    </source>
</reference>
<dbReference type="CDD" id="cd04301">
    <property type="entry name" value="NAT_SF"/>
    <property type="match status" value="1"/>
</dbReference>
<dbReference type="SUPFAM" id="SSF55729">
    <property type="entry name" value="Acyl-CoA N-acyltransferases (Nat)"/>
    <property type="match status" value="1"/>
</dbReference>
<feature type="domain" description="N-acetyltransferase" evidence="1">
    <location>
        <begin position="12"/>
        <end position="168"/>
    </location>
</feature>
<sequence length="174" mass="19749">MRGRVQLVTPRLTLRRAQWDDRDALHVILSDARAMLYWSTPPHDAREQTEEWLAAMIAAPPDLSDDFIIVRDGQVIGKAGAWRLPEIGYLLHPDHWGQGLAREALAAFIAHTFRRPGVPRLTADVDPRNAASLRLLARLGFHETGRAERTWHTHIGWCDSIYLALDADDWNHAP</sequence>
<dbReference type="Proteomes" id="UP000198281">
    <property type="component" value="Unassembled WGS sequence"/>
</dbReference>